<dbReference type="InterPro" id="IPR009060">
    <property type="entry name" value="UBA-like_sf"/>
</dbReference>
<keyword evidence="2" id="KW-0812">Transmembrane</keyword>
<dbReference type="STRING" id="867903.ThesuDRAFT_00702"/>
<accession>K6Q1Y9</accession>
<feature type="compositionally biased region" description="Gly residues" evidence="1">
    <location>
        <begin position="128"/>
        <end position="186"/>
    </location>
</feature>
<dbReference type="Pfam" id="PF14242">
    <property type="entry name" value="DUF4342"/>
    <property type="match status" value="1"/>
</dbReference>
<dbReference type="CDD" id="cd14360">
    <property type="entry name" value="UBA_NAC_like_bac"/>
    <property type="match status" value="1"/>
</dbReference>
<evidence type="ECO:0000313" key="5">
    <source>
        <dbReference type="Proteomes" id="UP000005710"/>
    </source>
</evidence>
<name>K6Q1Y9_9FIRM</name>
<dbReference type="InterPro" id="IPR025642">
    <property type="entry name" value="DUF4342"/>
</dbReference>
<dbReference type="RefSeq" id="WP_006902975.1">
    <property type="nucleotide sequence ID" value="NZ_JH976535.1"/>
</dbReference>
<feature type="domain" description="DUF4342" evidence="3">
    <location>
        <begin position="46"/>
        <end position="122"/>
    </location>
</feature>
<dbReference type="EMBL" id="AENY02000002">
    <property type="protein sequence ID" value="EKP94979.1"/>
    <property type="molecule type" value="Genomic_DNA"/>
</dbReference>
<feature type="transmembrane region" description="Helical" evidence="2">
    <location>
        <begin position="92"/>
        <end position="113"/>
    </location>
</feature>
<evidence type="ECO:0000313" key="4">
    <source>
        <dbReference type="EMBL" id="EKP94979.1"/>
    </source>
</evidence>
<protein>
    <recommendedName>
        <fullName evidence="3">DUF4342 domain-containing protein</fullName>
    </recommendedName>
</protein>
<dbReference type="eggNOG" id="COG1308">
    <property type="taxonomic scope" value="Bacteria"/>
</dbReference>
<proteinExistence type="predicted"/>
<reference evidence="4" key="2">
    <citation type="submission" date="2012-10" db="EMBL/GenBank/DDBJ databases">
        <title>Improved high-quality draft of Thermaerobacter subterraneus C21, DSM 13965.</title>
        <authorList>
            <consortium name="DOE Joint Genome Institute"/>
            <person name="Eisen J."/>
            <person name="Huntemann M."/>
            <person name="Wei C.-L."/>
            <person name="Han J."/>
            <person name="Detter J.C."/>
            <person name="Han C."/>
            <person name="Tapia R."/>
            <person name="Chen A."/>
            <person name="Kyrpides N."/>
            <person name="Mavromatis K."/>
            <person name="Markowitz V."/>
            <person name="Szeto E."/>
            <person name="Ivanova N."/>
            <person name="Mikhailova N."/>
            <person name="Ovchinnikova G."/>
            <person name="Pagani I."/>
            <person name="Pati A."/>
            <person name="Goodwin L."/>
            <person name="Nordberg H.P."/>
            <person name="Cantor M.N."/>
            <person name="Hua S.X."/>
            <person name="Woyke T."/>
            <person name="Eisen J."/>
            <person name="Klenk H.-P."/>
        </authorList>
    </citation>
    <scope>NUCLEOTIDE SEQUENCE [LARGE SCALE GENOMIC DNA]</scope>
    <source>
        <strain evidence="4">DSM 13965</strain>
    </source>
</reference>
<reference evidence="4" key="1">
    <citation type="submission" date="2010-10" db="EMBL/GenBank/DDBJ databases">
        <authorList>
            <consortium name="US DOE Joint Genome Institute (JGI-PGF)"/>
            <person name="Lucas S."/>
            <person name="Copeland A."/>
            <person name="Lapidus A."/>
            <person name="Bruce D."/>
            <person name="Goodwin L."/>
            <person name="Pitluck S."/>
            <person name="Kyrpides N."/>
            <person name="Mavromatis K."/>
            <person name="Detter J.C."/>
            <person name="Han C."/>
            <person name="Land M."/>
            <person name="Hauser L."/>
            <person name="Markowitz V."/>
            <person name="Cheng J.-F."/>
            <person name="Hugenholtz P."/>
            <person name="Woyke T."/>
            <person name="Wu D."/>
            <person name="Pukall R."/>
            <person name="Wahrenburg C."/>
            <person name="Brambilla E."/>
            <person name="Klenk H.-P."/>
            <person name="Eisen J.A."/>
        </authorList>
    </citation>
    <scope>NUCLEOTIDE SEQUENCE [LARGE SCALE GENOMIC DNA]</scope>
    <source>
        <strain evidence="4">DSM 13965</strain>
    </source>
</reference>
<organism evidence="4 5">
    <name type="scientific">Thermaerobacter subterraneus DSM 13965</name>
    <dbReference type="NCBI Taxonomy" id="867903"/>
    <lineage>
        <taxon>Bacteria</taxon>
        <taxon>Bacillati</taxon>
        <taxon>Bacillota</taxon>
        <taxon>Clostridia</taxon>
        <taxon>Eubacteriales</taxon>
        <taxon>Clostridiales Family XVII. Incertae Sedis</taxon>
        <taxon>Thermaerobacter</taxon>
    </lineage>
</organism>
<dbReference type="HOGENOM" id="CLU_1609997_0_0_9"/>
<dbReference type="SUPFAM" id="SSF46934">
    <property type="entry name" value="UBA-like"/>
    <property type="match status" value="1"/>
</dbReference>
<sequence length="195" mass="19835">MSELEKIDILRERAGVSYRRAKELLDQCGGDVVEALIRLEEESRRNTWQERIQVQGAELVDRVRQLINEGNVRRIVIRNQDGQTLVELPVTVGALGALLAPMLAVVGVIAALVTRATIVVERRNDGTAGAGQGTGGTGGAGPAGAGGWGETGTGPGAAGGPAGGYGEGGTYGGSGGWDSPGDGAAGGTQDPGPRH</sequence>
<evidence type="ECO:0000256" key="2">
    <source>
        <dbReference type="SAM" id="Phobius"/>
    </source>
</evidence>
<dbReference type="Proteomes" id="UP000005710">
    <property type="component" value="Unassembled WGS sequence"/>
</dbReference>
<dbReference type="AlphaFoldDB" id="K6Q1Y9"/>
<evidence type="ECO:0000256" key="1">
    <source>
        <dbReference type="SAM" id="MobiDB-lite"/>
    </source>
</evidence>
<evidence type="ECO:0000259" key="3">
    <source>
        <dbReference type="Pfam" id="PF14242"/>
    </source>
</evidence>
<dbReference type="Gene3D" id="1.10.8.10">
    <property type="entry name" value="DNA helicase RuvA subunit, C-terminal domain"/>
    <property type="match status" value="1"/>
</dbReference>
<feature type="region of interest" description="Disordered" evidence="1">
    <location>
        <begin position="125"/>
        <end position="195"/>
    </location>
</feature>
<keyword evidence="2" id="KW-1133">Transmembrane helix</keyword>
<gene>
    <name evidence="4" type="ORF">ThesuDRAFT_00702</name>
</gene>
<keyword evidence="2" id="KW-0472">Membrane</keyword>
<comment type="caution">
    <text evidence="4">The sequence shown here is derived from an EMBL/GenBank/DDBJ whole genome shotgun (WGS) entry which is preliminary data.</text>
</comment>
<keyword evidence="5" id="KW-1185">Reference proteome</keyword>